<dbReference type="PROSITE" id="PS00107">
    <property type="entry name" value="PROTEIN_KINASE_ATP"/>
    <property type="match status" value="1"/>
</dbReference>
<dbReference type="InterPro" id="IPR000719">
    <property type="entry name" value="Prot_kinase_dom"/>
</dbReference>
<organism evidence="11 12">
    <name type="scientific">Phascolomyces articulosus</name>
    <dbReference type="NCBI Taxonomy" id="60185"/>
    <lineage>
        <taxon>Eukaryota</taxon>
        <taxon>Fungi</taxon>
        <taxon>Fungi incertae sedis</taxon>
        <taxon>Mucoromycota</taxon>
        <taxon>Mucoromycotina</taxon>
        <taxon>Mucoromycetes</taxon>
        <taxon>Mucorales</taxon>
        <taxon>Lichtheimiaceae</taxon>
        <taxon>Phascolomyces</taxon>
    </lineage>
</organism>
<evidence type="ECO:0000256" key="8">
    <source>
        <dbReference type="RuleBase" id="RU361165"/>
    </source>
</evidence>
<comment type="catalytic activity">
    <reaction evidence="8">
        <text>L-threonyl-[protein] + ATP = O-phospho-L-threonyl-[protein] + ADP + H(+)</text>
        <dbReference type="Rhea" id="RHEA:46608"/>
        <dbReference type="Rhea" id="RHEA-COMP:11060"/>
        <dbReference type="Rhea" id="RHEA-COMP:11605"/>
        <dbReference type="ChEBI" id="CHEBI:15378"/>
        <dbReference type="ChEBI" id="CHEBI:30013"/>
        <dbReference type="ChEBI" id="CHEBI:30616"/>
        <dbReference type="ChEBI" id="CHEBI:61977"/>
        <dbReference type="ChEBI" id="CHEBI:456216"/>
        <dbReference type="EC" id="2.7.11.24"/>
    </reaction>
</comment>
<dbReference type="AlphaFoldDB" id="A0AAD5PAC9"/>
<evidence type="ECO:0000259" key="10">
    <source>
        <dbReference type="PROSITE" id="PS50011"/>
    </source>
</evidence>
<evidence type="ECO:0000313" key="12">
    <source>
        <dbReference type="Proteomes" id="UP001209540"/>
    </source>
</evidence>
<evidence type="ECO:0000256" key="3">
    <source>
        <dbReference type="ARBA" id="ARBA00022679"/>
    </source>
</evidence>
<gene>
    <name evidence="11" type="ORF">BDA99DRAFT_487167</name>
</gene>
<keyword evidence="4 7" id="KW-0547">Nucleotide-binding</keyword>
<keyword evidence="6 7" id="KW-0067">ATP-binding</keyword>
<evidence type="ECO:0000256" key="2">
    <source>
        <dbReference type="ARBA" id="ARBA00022527"/>
    </source>
</evidence>
<dbReference type="SUPFAM" id="SSF56112">
    <property type="entry name" value="Protein kinase-like (PK-like)"/>
    <property type="match status" value="1"/>
</dbReference>
<feature type="compositionally biased region" description="Basic and acidic residues" evidence="9">
    <location>
        <begin position="499"/>
        <end position="512"/>
    </location>
</feature>
<comment type="similarity">
    <text evidence="8">Belongs to the protein kinase superfamily. Ser/Thr protein kinase family. MAP kinase subfamily.</text>
</comment>
<feature type="binding site" evidence="7">
    <location>
        <position position="58"/>
    </location>
    <ligand>
        <name>ATP</name>
        <dbReference type="ChEBI" id="CHEBI:30616"/>
    </ligand>
</feature>
<dbReference type="PROSITE" id="PS50011">
    <property type="entry name" value="PROTEIN_KINASE_DOM"/>
    <property type="match status" value="1"/>
</dbReference>
<dbReference type="InterPro" id="IPR017441">
    <property type="entry name" value="Protein_kinase_ATP_BS"/>
</dbReference>
<dbReference type="EMBL" id="JAIXMP010000029">
    <property type="protein sequence ID" value="KAI9251865.1"/>
    <property type="molecule type" value="Genomic_DNA"/>
</dbReference>
<keyword evidence="2 8" id="KW-0723">Serine/threonine-protein kinase</keyword>
<reference evidence="11" key="1">
    <citation type="journal article" date="2022" name="IScience">
        <title>Evolution of zygomycete secretomes and the origins of terrestrial fungal ecologies.</title>
        <authorList>
            <person name="Chang Y."/>
            <person name="Wang Y."/>
            <person name="Mondo S."/>
            <person name="Ahrendt S."/>
            <person name="Andreopoulos W."/>
            <person name="Barry K."/>
            <person name="Beard J."/>
            <person name="Benny G.L."/>
            <person name="Blankenship S."/>
            <person name="Bonito G."/>
            <person name="Cuomo C."/>
            <person name="Desiro A."/>
            <person name="Gervers K.A."/>
            <person name="Hundley H."/>
            <person name="Kuo A."/>
            <person name="LaButti K."/>
            <person name="Lang B.F."/>
            <person name="Lipzen A."/>
            <person name="O'Donnell K."/>
            <person name="Pangilinan J."/>
            <person name="Reynolds N."/>
            <person name="Sandor L."/>
            <person name="Smith M.E."/>
            <person name="Tsang A."/>
            <person name="Grigoriev I.V."/>
            <person name="Stajich J.E."/>
            <person name="Spatafora J.W."/>
        </authorList>
    </citation>
    <scope>NUCLEOTIDE SEQUENCE</scope>
    <source>
        <strain evidence="11">RSA 2281</strain>
    </source>
</reference>
<dbReference type="Pfam" id="PF00069">
    <property type="entry name" value="Pkinase"/>
    <property type="match status" value="1"/>
</dbReference>
<dbReference type="InterPro" id="IPR050117">
    <property type="entry name" value="MAPK"/>
</dbReference>
<dbReference type="GO" id="GO:0004707">
    <property type="term" value="F:MAP kinase activity"/>
    <property type="evidence" value="ECO:0007669"/>
    <property type="project" value="UniProtKB-EC"/>
</dbReference>
<dbReference type="InterPro" id="IPR003527">
    <property type="entry name" value="MAP_kinase_CS"/>
</dbReference>
<dbReference type="Gene3D" id="3.30.200.20">
    <property type="entry name" value="Phosphorylase Kinase, domain 1"/>
    <property type="match status" value="1"/>
</dbReference>
<comment type="activity regulation">
    <text evidence="8">Activated by threonine and tyrosine phosphorylation.</text>
</comment>
<evidence type="ECO:0000256" key="7">
    <source>
        <dbReference type="PROSITE-ProRule" id="PRU10141"/>
    </source>
</evidence>
<dbReference type="CDD" id="cd07834">
    <property type="entry name" value="STKc_MAPK"/>
    <property type="match status" value="1"/>
</dbReference>
<keyword evidence="8" id="KW-0460">Magnesium</keyword>
<keyword evidence="5 8" id="KW-0418">Kinase</keyword>
<accession>A0AAD5PAC9</accession>
<dbReference type="InterPro" id="IPR011009">
    <property type="entry name" value="Kinase-like_dom_sf"/>
</dbReference>
<comment type="caution">
    <text evidence="11">The sequence shown here is derived from an EMBL/GenBank/DDBJ whole genome shotgun (WGS) entry which is preliminary data.</text>
</comment>
<evidence type="ECO:0000256" key="6">
    <source>
        <dbReference type="ARBA" id="ARBA00022840"/>
    </source>
</evidence>
<name>A0AAD5PAC9_9FUNG</name>
<dbReference type="PROSITE" id="PS00108">
    <property type="entry name" value="PROTEIN_KINASE_ST"/>
    <property type="match status" value="1"/>
</dbReference>
<evidence type="ECO:0000256" key="9">
    <source>
        <dbReference type="SAM" id="MobiDB-lite"/>
    </source>
</evidence>
<dbReference type="SMART" id="SM00220">
    <property type="entry name" value="S_TKc"/>
    <property type="match status" value="1"/>
</dbReference>
<dbReference type="PROSITE" id="PS01351">
    <property type="entry name" value="MAPK"/>
    <property type="match status" value="1"/>
</dbReference>
<reference evidence="11" key="2">
    <citation type="submission" date="2023-02" db="EMBL/GenBank/DDBJ databases">
        <authorList>
            <consortium name="DOE Joint Genome Institute"/>
            <person name="Mondo S.J."/>
            <person name="Chang Y."/>
            <person name="Wang Y."/>
            <person name="Ahrendt S."/>
            <person name="Andreopoulos W."/>
            <person name="Barry K."/>
            <person name="Beard J."/>
            <person name="Benny G.L."/>
            <person name="Blankenship S."/>
            <person name="Bonito G."/>
            <person name="Cuomo C."/>
            <person name="Desiro A."/>
            <person name="Gervers K.A."/>
            <person name="Hundley H."/>
            <person name="Kuo A."/>
            <person name="LaButti K."/>
            <person name="Lang B.F."/>
            <person name="Lipzen A."/>
            <person name="O'Donnell K."/>
            <person name="Pangilinan J."/>
            <person name="Reynolds N."/>
            <person name="Sandor L."/>
            <person name="Smith M.W."/>
            <person name="Tsang A."/>
            <person name="Grigoriev I.V."/>
            <person name="Stajich J.E."/>
            <person name="Spatafora J.W."/>
        </authorList>
    </citation>
    <scope>NUCLEOTIDE SEQUENCE</scope>
    <source>
        <strain evidence="11">RSA 2281</strain>
    </source>
</reference>
<dbReference type="InterPro" id="IPR008271">
    <property type="entry name" value="Ser/Thr_kinase_AS"/>
</dbReference>
<feature type="domain" description="Protein kinase" evidence="10">
    <location>
        <begin position="28"/>
        <end position="324"/>
    </location>
</feature>
<evidence type="ECO:0000313" key="11">
    <source>
        <dbReference type="EMBL" id="KAI9251865.1"/>
    </source>
</evidence>
<keyword evidence="3 8" id="KW-0808">Transferase</keyword>
<keyword evidence="12" id="KW-1185">Reference proteome</keyword>
<comment type="cofactor">
    <cofactor evidence="8">
        <name>Mg(2+)</name>
        <dbReference type="ChEBI" id="CHEBI:18420"/>
    </cofactor>
</comment>
<evidence type="ECO:0000256" key="5">
    <source>
        <dbReference type="ARBA" id="ARBA00022777"/>
    </source>
</evidence>
<dbReference type="GO" id="GO:0005524">
    <property type="term" value="F:ATP binding"/>
    <property type="evidence" value="ECO:0007669"/>
    <property type="project" value="UniProtKB-UniRule"/>
</dbReference>
<dbReference type="PANTHER" id="PTHR24055">
    <property type="entry name" value="MITOGEN-ACTIVATED PROTEIN KINASE"/>
    <property type="match status" value="1"/>
</dbReference>
<sequence>MSTTTTTLSHYSVAIEGGPEIFTIDTRYRIVRKVGSGSYGTVCSAYDLQGDRFCAIKKVHRVFDKRVLTKRCLREIKLLQHLNHHPRIIELFDMDIVDVNAFNEIYLVFDCMDASLHDVIHSDKPLSIVHGQWILYQMLSGLKYIHAAHVIHRDLKPANILININCDIKICDFGMARGYNYDDQTASMMTEYVTTRWYRAPEIMISPNNYSELIDVWSVGCIFGEILGRRVLFKGRDYIDQLHKILGILGLPENISFWDPSESVAAHLQQLCTVGGQPPPRHAMDFHSLFPECPEQGIDLLKQLLQLDPHNRITVVDAMAHPFLLPFADPVEEALQPDHVCDFSFEQASNNDESYLRAQIIQEITTFRRNVRSYEALGAGHWNNIRRHHTMETVTTTSHRPQVMPAATMSILNQPARHRRQFTDGTNDDDDTTITTVDTNNSIEEEVMMGVEEQEAPTVMAGGLVGEPEELDMEEEVASSTAGVNVEPHRQFRAPARGPLRDRLERDLSGTW</sequence>
<protein>
    <recommendedName>
        <fullName evidence="1 8">Mitogen-activated protein kinase</fullName>
        <ecNumber evidence="1 8">2.7.11.24</ecNumber>
    </recommendedName>
</protein>
<dbReference type="FunFam" id="1.10.510.10:FF:000040">
    <property type="entry name" value="Mitogen-activated protein kinase"/>
    <property type="match status" value="1"/>
</dbReference>
<evidence type="ECO:0000256" key="1">
    <source>
        <dbReference type="ARBA" id="ARBA00012411"/>
    </source>
</evidence>
<dbReference type="EC" id="2.7.11.24" evidence="1 8"/>
<feature type="region of interest" description="Disordered" evidence="9">
    <location>
        <begin position="490"/>
        <end position="512"/>
    </location>
</feature>
<proteinExistence type="inferred from homology"/>
<dbReference type="Proteomes" id="UP001209540">
    <property type="component" value="Unassembled WGS sequence"/>
</dbReference>
<evidence type="ECO:0000256" key="4">
    <source>
        <dbReference type="ARBA" id="ARBA00022741"/>
    </source>
</evidence>
<dbReference type="Gene3D" id="1.10.510.10">
    <property type="entry name" value="Transferase(Phosphotransferase) domain 1"/>
    <property type="match status" value="1"/>
</dbReference>